<reference evidence="3" key="2">
    <citation type="journal article" date="2023" name="Proc. Natl. Acad. Sci. U.S.A.">
        <title>A global phylogenomic analysis of the shiitake genus Lentinula.</title>
        <authorList>
            <person name="Sierra-Patev S."/>
            <person name="Min B."/>
            <person name="Naranjo-Ortiz M."/>
            <person name="Looney B."/>
            <person name="Konkel Z."/>
            <person name="Slot J.C."/>
            <person name="Sakamoto Y."/>
            <person name="Steenwyk J.L."/>
            <person name="Rokas A."/>
            <person name="Carro J."/>
            <person name="Camarero S."/>
            <person name="Ferreira P."/>
            <person name="Molpeceres G."/>
            <person name="Ruiz-Duenas F.J."/>
            <person name="Serrano A."/>
            <person name="Henrissat B."/>
            <person name="Drula E."/>
            <person name="Hughes K.W."/>
            <person name="Mata J.L."/>
            <person name="Ishikawa N.K."/>
            <person name="Vargas-Isla R."/>
            <person name="Ushijima S."/>
            <person name="Smith C.A."/>
            <person name="Donoghue J."/>
            <person name="Ahrendt S."/>
            <person name="Andreopoulos W."/>
            <person name="He G."/>
            <person name="LaButti K."/>
            <person name="Lipzen A."/>
            <person name="Ng V."/>
            <person name="Riley R."/>
            <person name="Sandor L."/>
            <person name="Barry K."/>
            <person name="Martinez A.T."/>
            <person name="Xiao Y."/>
            <person name="Gibbons J.G."/>
            <person name="Terashima K."/>
            <person name="Grigoriev I.V."/>
            <person name="Hibbett D."/>
        </authorList>
    </citation>
    <scope>NUCLEOTIDE SEQUENCE</scope>
    <source>
        <strain evidence="3">Sp2 HRB7682 ss15</strain>
    </source>
</reference>
<feature type="region of interest" description="Disordered" evidence="1">
    <location>
        <begin position="358"/>
        <end position="393"/>
    </location>
</feature>
<reference evidence="3" key="1">
    <citation type="submission" date="2022-08" db="EMBL/GenBank/DDBJ databases">
        <authorList>
            <consortium name="DOE Joint Genome Institute"/>
            <person name="Min B."/>
            <person name="Riley R."/>
            <person name="Sierra-Patev S."/>
            <person name="Naranjo-Ortiz M."/>
            <person name="Looney B."/>
            <person name="Konkel Z."/>
            <person name="Slot J.C."/>
            <person name="Sakamoto Y."/>
            <person name="Steenwyk J.L."/>
            <person name="Rokas A."/>
            <person name="Carro J."/>
            <person name="Camarero S."/>
            <person name="Ferreira P."/>
            <person name="Molpeceres G."/>
            <person name="Ruiz-Duenas F.J."/>
            <person name="Serrano A."/>
            <person name="Henrissat B."/>
            <person name="Drula E."/>
            <person name="Hughes K.W."/>
            <person name="Mata J.L."/>
            <person name="Ishikawa N.K."/>
            <person name="Vargas-Isla R."/>
            <person name="Ushijima S."/>
            <person name="Smith C.A."/>
            <person name="Ahrendt S."/>
            <person name="Andreopoulos W."/>
            <person name="He G."/>
            <person name="Labutti K."/>
            <person name="Lipzen A."/>
            <person name="Ng V."/>
            <person name="Sandor L."/>
            <person name="Barry K."/>
            <person name="Martinez A.T."/>
            <person name="Xiao Y."/>
            <person name="Gibbons J.G."/>
            <person name="Terashima K."/>
            <person name="Hibbett D.S."/>
            <person name="Grigoriev I.V."/>
        </authorList>
    </citation>
    <scope>NUCLEOTIDE SEQUENCE</scope>
    <source>
        <strain evidence="3">Sp2 HRB7682 ss15</strain>
    </source>
</reference>
<dbReference type="SUPFAM" id="SSF53474">
    <property type="entry name" value="alpha/beta-Hydrolases"/>
    <property type="match status" value="1"/>
</dbReference>
<feature type="compositionally biased region" description="Low complexity" evidence="1">
    <location>
        <begin position="176"/>
        <end position="189"/>
    </location>
</feature>
<evidence type="ECO:0000313" key="4">
    <source>
        <dbReference type="Proteomes" id="UP001150238"/>
    </source>
</evidence>
<sequence>MSQRLVHLVYIHGFRGDETTFQAFPTHLQQYLTDNIPTHLNLKIQSSLYPTYKSVKPISSATKTFIEWLRTQPPGPVILLAHSMGGLLAAEAATDPSNVHKRIVGLIAFDCPYLGMHPHVVITGIASLVPKKTEGEMKTEAELNPSPNVRIVDRTKETENWDDSEKQDEYSPSPSPSQLSLSTSVTSTSHNKSDSLIRRTMKFVSSHSDDPLVRWARKHSNEPFSAGKRWVVEHFQFGSCMFDPSGLKDRYTNLVSSRSLLWVNYWTMTAPRSSNDASHRESDRQQLLDNNDEALIGAGIANPSENPLGSVQSSVEPSASSGNSMLLDSVPEAPVALGPKTKSENKAYVKAAEKELRMQQKERKKEMKEIQKNQKAAQKERDTHAKAATEEKAKGERHFVVLPTGLGAILGGGDHWEQVVIGGVDDEVAAHCGLFIPEQNIDYAKLVERVGLRIIEWCHKV</sequence>
<accession>A0A9W9E1E0</accession>
<dbReference type="Proteomes" id="UP001150238">
    <property type="component" value="Unassembled WGS sequence"/>
</dbReference>
<name>A0A9W9E1E0_9AGAR</name>
<evidence type="ECO:0000256" key="1">
    <source>
        <dbReference type="SAM" id="MobiDB-lite"/>
    </source>
</evidence>
<feature type="domain" description="AB hydrolase-1" evidence="2">
    <location>
        <begin position="8"/>
        <end position="135"/>
    </location>
</feature>
<dbReference type="PANTHER" id="PTHR47842:SF3">
    <property type="entry name" value="DUF676 DOMAIN-CONTAINING PROTEIN"/>
    <property type="match status" value="1"/>
</dbReference>
<dbReference type="Gene3D" id="3.40.50.1820">
    <property type="entry name" value="alpha/beta hydrolase"/>
    <property type="match status" value="1"/>
</dbReference>
<dbReference type="InterPro" id="IPR029058">
    <property type="entry name" value="AB_hydrolase_fold"/>
</dbReference>
<dbReference type="InterPro" id="IPR000073">
    <property type="entry name" value="AB_hydrolase_1"/>
</dbReference>
<dbReference type="PANTHER" id="PTHR47842">
    <property type="entry name" value="EXPRESSED PROTEIN"/>
    <property type="match status" value="1"/>
</dbReference>
<feature type="region of interest" description="Disordered" evidence="1">
    <location>
        <begin position="136"/>
        <end position="193"/>
    </location>
</feature>
<dbReference type="EMBL" id="JANVFS010000001">
    <property type="protein sequence ID" value="KAJ4496131.1"/>
    <property type="molecule type" value="Genomic_DNA"/>
</dbReference>
<feature type="compositionally biased region" description="Low complexity" evidence="1">
    <location>
        <begin position="310"/>
        <end position="321"/>
    </location>
</feature>
<gene>
    <name evidence="3" type="ORF">C8J55DRAFT_495832</name>
</gene>
<organism evidence="3 4">
    <name type="scientific">Lentinula lateritia</name>
    <dbReference type="NCBI Taxonomy" id="40482"/>
    <lineage>
        <taxon>Eukaryota</taxon>
        <taxon>Fungi</taxon>
        <taxon>Dikarya</taxon>
        <taxon>Basidiomycota</taxon>
        <taxon>Agaricomycotina</taxon>
        <taxon>Agaricomycetes</taxon>
        <taxon>Agaricomycetidae</taxon>
        <taxon>Agaricales</taxon>
        <taxon>Marasmiineae</taxon>
        <taxon>Omphalotaceae</taxon>
        <taxon>Lentinula</taxon>
    </lineage>
</organism>
<proteinExistence type="predicted"/>
<dbReference type="Pfam" id="PF12697">
    <property type="entry name" value="Abhydrolase_6"/>
    <property type="match status" value="1"/>
</dbReference>
<feature type="region of interest" description="Disordered" evidence="1">
    <location>
        <begin position="297"/>
        <end position="326"/>
    </location>
</feature>
<protein>
    <recommendedName>
        <fullName evidence="2">AB hydrolase-1 domain-containing protein</fullName>
    </recommendedName>
</protein>
<feature type="compositionally biased region" description="Basic and acidic residues" evidence="1">
    <location>
        <begin position="151"/>
        <end position="169"/>
    </location>
</feature>
<dbReference type="AlphaFoldDB" id="A0A9W9E1E0"/>
<comment type="caution">
    <text evidence="3">The sequence shown here is derived from an EMBL/GenBank/DDBJ whole genome shotgun (WGS) entry which is preliminary data.</text>
</comment>
<evidence type="ECO:0000313" key="3">
    <source>
        <dbReference type="EMBL" id="KAJ4496131.1"/>
    </source>
</evidence>
<evidence type="ECO:0000259" key="2">
    <source>
        <dbReference type="Pfam" id="PF12697"/>
    </source>
</evidence>